<dbReference type="GO" id="GO:0016114">
    <property type="term" value="P:terpenoid biosynthetic process"/>
    <property type="evidence" value="ECO:0007669"/>
    <property type="project" value="UniProtKB-ARBA"/>
</dbReference>
<dbReference type="SFLD" id="SFLDG01018">
    <property type="entry name" value="Squalene/Phytoene_Synthase_Lik"/>
    <property type="match status" value="1"/>
</dbReference>
<dbReference type="PANTHER" id="PTHR31480">
    <property type="entry name" value="BIFUNCTIONAL LYCOPENE CYCLASE/PHYTOENE SYNTHASE"/>
    <property type="match status" value="1"/>
</dbReference>
<evidence type="ECO:0000313" key="1">
    <source>
        <dbReference type="EMBL" id="CAL61911.2"/>
    </source>
</evidence>
<dbReference type="InterPro" id="IPR008949">
    <property type="entry name" value="Isoprenoid_synthase_dom_sf"/>
</dbReference>
<proteinExistence type="predicted"/>
<dbReference type="EMBL" id="CU207211">
    <property type="protein sequence ID" value="CAL61911.2"/>
    <property type="molecule type" value="Genomic_DNA"/>
</dbReference>
<dbReference type="GO" id="GO:0051996">
    <property type="term" value="F:squalene synthase [NAD(P)H] activity"/>
    <property type="evidence" value="ECO:0007669"/>
    <property type="project" value="InterPro"/>
</dbReference>
<sequence length="278" mass="31489">MAVDHYENFPVASILLPARLRPAVEIIYAFARSADDVADEGDASAEERLAALTAYENGLDQIAAGQTPDTPLFRELAKVIADYHLPLQPFRDLLSAFKQDVSTTRYADFSLLLDYCRRSANPVGTLMLHLYGAANAENLRDSDAICSALQLINFWQDVAIDMRKARIYLPQEDMQTFRVGEEHIAGQRIDQAWRNLMQFEISRARSMLISGAPLALRLPGRIGWELRLVVQGGLRILERIEAVDYDVFRHRPKLGKSDWLRLIWRAICMKAPPGLHEQ</sequence>
<keyword evidence="1" id="KW-0808">Transferase</keyword>
<dbReference type="GO" id="GO:0004311">
    <property type="term" value="F:geranylgeranyl diphosphate synthase activity"/>
    <property type="evidence" value="ECO:0007669"/>
    <property type="project" value="InterPro"/>
</dbReference>
<accession>A4G5X4</accession>
<dbReference type="SFLD" id="SFLDS00005">
    <property type="entry name" value="Isoprenoid_Synthase_Type_I"/>
    <property type="match status" value="1"/>
</dbReference>
<dbReference type="OrthoDB" id="9807580at2"/>
<dbReference type="eggNOG" id="COG1562">
    <property type="taxonomic scope" value="Bacteria"/>
</dbReference>
<evidence type="ECO:0000313" key="2">
    <source>
        <dbReference type="Proteomes" id="UP000006697"/>
    </source>
</evidence>
<gene>
    <name evidence="1" type="ordered locus">HEAR1755</name>
</gene>
<dbReference type="SFLD" id="SFLDG01212">
    <property type="entry name" value="Phytoene_synthase_like"/>
    <property type="match status" value="1"/>
</dbReference>
<dbReference type="CDD" id="cd00683">
    <property type="entry name" value="Trans_IPPS_HH"/>
    <property type="match status" value="1"/>
</dbReference>
<dbReference type="KEGG" id="har:HEAR1755"/>
<dbReference type="STRING" id="204773.HEAR1755"/>
<name>A4G5X4_HERAR</name>
<dbReference type="Proteomes" id="UP000006697">
    <property type="component" value="Chromosome"/>
</dbReference>
<organism evidence="1 2">
    <name type="scientific">Herminiimonas arsenicoxydans</name>
    <dbReference type="NCBI Taxonomy" id="204773"/>
    <lineage>
        <taxon>Bacteria</taxon>
        <taxon>Pseudomonadati</taxon>
        <taxon>Pseudomonadota</taxon>
        <taxon>Betaproteobacteria</taxon>
        <taxon>Burkholderiales</taxon>
        <taxon>Oxalobacteraceae</taxon>
        <taxon>Herminiimonas</taxon>
    </lineage>
</organism>
<dbReference type="InterPro" id="IPR017827">
    <property type="entry name" value="HSQ_synthase_HpnC"/>
</dbReference>
<dbReference type="EC" id="2.5.1.-" evidence="1"/>
<dbReference type="AlphaFoldDB" id="A4G5X4"/>
<reference evidence="1 2" key="1">
    <citation type="journal article" date="2007" name="PLoS Genet.">
        <title>A tale of two oxidation states: bacterial colonization of arsenic-rich environments.</title>
        <authorList>
            <person name="Muller D."/>
            <person name="Medigue C."/>
            <person name="Koechler S."/>
            <person name="Barbe V."/>
            <person name="Barakat M."/>
            <person name="Talla E."/>
            <person name="Bonnefoy V."/>
            <person name="Krin E."/>
            <person name="Arsene-Ploetze F."/>
            <person name="Carapito C."/>
            <person name="Chandler M."/>
            <person name="Cournoyer B."/>
            <person name="Cruveiller S."/>
            <person name="Dossat C."/>
            <person name="Duval S."/>
            <person name="Heymann M."/>
            <person name="Leize E."/>
            <person name="Lieutaud A."/>
            <person name="Lievremont D."/>
            <person name="Makita Y."/>
            <person name="Mangenot S."/>
            <person name="Nitschke W."/>
            <person name="Ortet P."/>
            <person name="Perdrial N."/>
            <person name="Schoepp B."/>
            <person name="Siguier N."/>
            <person name="Simeonova D.D."/>
            <person name="Rouy Z."/>
            <person name="Segurens B."/>
            <person name="Turlin E."/>
            <person name="Vallenet D."/>
            <person name="Van Dorsselaer A."/>
            <person name="Weiss S."/>
            <person name="Weissenbach J."/>
            <person name="Lett M.C."/>
            <person name="Danchin A."/>
            <person name="Bertin P.N."/>
        </authorList>
    </citation>
    <scope>NUCLEOTIDE SEQUENCE [LARGE SCALE GENOMIC DNA]</scope>
    <source>
        <strain evidence="2">ULPAs1</strain>
    </source>
</reference>
<dbReference type="Pfam" id="PF00494">
    <property type="entry name" value="SQS_PSY"/>
    <property type="match status" value="1"/>
</dbReference>
<dbReference type="InterPro" id="IPR033904">
    <property type="entry name" value="Trans_IPPS_HH"/>
</dbReference>
<protein>
    <submittedName>
        <fullName evidence="1">Phytoene synthase CrtB-like</fullName>
        <ecNumber evidence="1">2.5.1.-</ecNumber>
    </submittedName>
</protein>
<dbReference type="Gene3D" id="1.10.600.10">
    <property type="entry name" value="Farnesyl Diphosphate Synthase"/>
    <property type="match status" value="1"/>
</dbReference>
<dbReference type="NCBIfam" id="TIGR03464">
    <property type="entry name" value="HpnC"/>
    <property type="match status" value="1"/>
</dbReference>
<dbReference type="SUPFAM" id="SSF48576">
    <property type="entry name" value="Terpenoid synthases"/>
    <property type="match status" value="1"/>
</dbReference>
<dbReference type="InterPro" id="IPR002060">
    <property type="entry name" value="Squ/phyt_synthse"/>
</dbReference>
<keyword evidence="2" id="KW-1185">Reference proteome</keyword>
<dbReference type="HOGENOM" id="CLU_037269_0_1_4"/>
<dbReference type="InterPro" id="IPR044843">
    <property type="entry name" value="Trans_IPPS_bact-type"/>
</dbReference>